<dbReference type="InterPro" id="IPR046347">
    <property type="entry name" value="bZIP_sf"/>
</dbReference>
<gene>
    <name evidence="10" type="ORF">HG535_0A05060</name>
</gene>
<dbReference type="CDD" id="cd12148">
    <property type="entry name" value="fungal_TF_MHR"/>
    <property type="match status" value="1"/>
</dbReference>
<dbReference type="Pfam" id="PF00172">
    <property type="entry name" value="Zn_clus"/>
    <property type="match status" value="1"/>
</dbReference>
<keyword evidence="7" id="KW-0539">Nucleus</keyword>
<evidence type="ECO:0000259" key="9">
    <source>
        <dbReference type="PROSITE" id="PS50048"/>
    </source>
</evidence>
<dbReference type="OrthoDB" id="2399539at2759"/>
<keyword evidence="11" id="KW-1185">Reference proteome</keyword>
<dbReference type="AlphaFoldDB" id="A0A7H9AW59"/>
<feature type="region of interest" description="Disordered" evidence="8">
    <location>
        <begin position="752"/>
        <end position="775"/>
    </location>
</feature>
<sequence>MKREAIHDDMHSEDESGTSTSTASDSRKRRPILAMAGITKSISACKRCRLKKIKCDQEFPSCRKCAKAGVPCVSLDPATGRDVPRSYVMFLEDRLSAMMSKLKDCGVDPTTVQGNIPATSEDVPCNLELYEEKMRGEHQVPYDNVLAGFLINKGTSMQRGVSNPGSAQLHGEKEAELKDAKGESVQHSSPAARFSTDSITRSIELDESSKNVAAIGSMKNNASNSYLGDSSGISFAKLVFTAVNFRPDFINEESDEEIGKREEKYEQYADTESTTDFEPLWLPPPETADLLISQYFVDSNSQLPILHREVFLKKYYEPIYGPWNSDLSLASDNTEINSSFQLPKSDDGMEERSSNTRSKALEEQPWYFILSKLSEDELKEFKLPNKFKIPYFFLNMVFTIGHSVQVLKSDIQFLVSLKRRAVQFSNSLYGSPDRMEALAGTLLLATYSLMRPNIPGVWYTMGSALRLTIDLGLHAEKLNRNYDPFTRELRRRLFWCVYSLDRQICSYFGRPFGIPEENISASYPSLLDDALITTFNDNINDYSKVQTSMATSKVIALAMFKVRRIQANIVTVLYAYHGEVPRKYANLHVWREAMDQALDNWYHKEIPKTYKKMNCKFNTEYFKLNYYNTKTMLYGLSPKSLSLSDKAFEVVYENTKGTIDSYFTLCHKKKLNYTWVTVHNLFMAGMTYLYVIYYSDRGVTDGRLMAEDYTARLLFVLRELIGTCEAAKNCFIFYKVLSAAVLKLKFTMQHDDPKDQEENNKNTQTHNDTPAPVSVTGNVIAMSTNNSPTDSLRATMMEDPFEILRAKRELQQIGDVPLDEFFDELEKNTAMSDPESSKSHFSNMTSPERVIHSGVGSTTAMSNNENRHSRKSFPAKDGQKVMDILSQITTESIWDEFFGKSGMLNGNELPENFNFNNNGNFS</sequence>
<dbReference type="Proteomes" id="UP000509704">
    <property type="component" value="Chromosome 1"/>
</dbReference>
<dbReference type="GeneID" id="59234201"/>
<evidence type="ECO:0000256" key="1">
    <source>
        <dbReference type="ARBA" id="ARBA00004123"/>
    </source>
</evidence>
<dbReference type="SMART" id="SM00066">
    <property type="entry name" value="GAL4"/>
    <property type="match status" value="1"/>
</dbReference>
<proteinExistence type="predicted"/>
<organism evidence="10 11">
    <name type="scientific">Zygotorulaspora mrakii</name>
    <name type="common">Zygosaccharomyces mrakii</name>
    <dbReference type="NCBI Taxonomy" id="42260"/>
    <lineage>
        <taxon>Eukaryota</taxon>
        <taxon>Fungi</taxon>
        <taxon>Dikarya</taxon>
        <taxon>Ascomycota</taxon>
        <taxon>Saccharomycotina</taxon>
        <taxon>Saccharomycetes</taxon>
        <taxon>Saccharomycetales</taxon>
        <taxon>Saccharomycetaceae</taxon>
        <taxon>Zygotorulaspora</taxon>
    </lineage>
</organism>
<keyword evidence="6" id="KW-0804">Transcription</keyword>
<feature type="domain" description="Zn(2)-C6 fungal-type" evidence="9">
    <location>
        <begin position="44"/>
        <end position="74"/>
    </location>
</feature>
<evidence type="ECO:0000313" key="10">
    <source>
        <dbReference type="EMBL" id="QLG70565.1"/>
    </source>
</evidence>
<dbReference type="SMART" id="SM00906">
    <property type="entry name" value="Fungal_trans"/>
    <property type="match status" value="1"/>
</dbReference>
<dbReference type="PROSITE" id="PS50048">
    <property type="entry name" value="ZN2_CY6_FUNGAL_2"/>
    <property type="match status" value="1"/>
</dbReference>
<dbReference type="GO" id="GO:0045944">
    <property type="term" value="P:positive regulation of transcription by RNA polymerase II"/>
    <property type="evidence" value="ECO:0007669"/>
    <property type="project" value="TreeGrafter"/>
</dbReference>
<dbReference type="InterPro" id="IPR052202">
    <property type="entry name" value="Yeast_MetPath_Reg"/>
</dbReference>
<dbReference type="SUPFAM" id="SSF57959">
    <property type="entry name" value="Leucine zipper domain"/>
    <property type="match status" value="1"/>
</dbReference>
<evidence type="ECO:0000256" key="5">
    <source>
        <dbReference type="ARBA" id="ARBA00023125"/>
    </source>
</evidence>
<keyword evidence="5" id="KW-0238">DNA-binding</keyword>
<evidence type="ECO:0000256" key="8">
    <source>
        <dbReference type="SAM" id="MobiDB-lite"/>
    </source>
</evidence>
<name>A0A7H9AW59_ZYGMR</name>
<dbReference type="CDD" id="cd00067">
    <property type="entry name" value="GAL4"/>
    <property type="match status" value="1"/>
</dbReference>
<dbReference type="PANTHER" id="PTHR47782:SF1">
    <property type="entry name" value="PYRIMIDINE PATHWAY REGULATORY PROTEIN 1"/>
    <property type="match status" value="1"/>
</dbReference>
<evidence type="ECO:0000256" key="3">
    <source>
        <dbReference type="ARBA" id="ARBA00022833"/>
    </source>
</evidence>
<feature type="compositionally biased region" description="Polar residues" evidence="8">
    <location>
        <begin position="185"/>
        <end position="196"/>
    </location>
</feature>
<dbReference type="SUPFAM" id="SSF57701">
    <property type="entry name" value="Zn2/Cys6 DNA-binding domain"/>
    <property type="match status" value="1"/>
</dbReference>
<keyword evidence="3" id="KW-0862">Zinc</keyword>
<accession>A0A7H9AW59</accession>
<dbReference type="InterPro" id="IPR001138">
    <property type="entry name" value="Zn2Cys6_DnaBD"/>
</dbReference>
<dbReference type="GO" id="GO:0006351">
    <property type="term" value="P:DNA-templated transcription"/>
    <property type="evidence" value="ECO:0007669"/>
    <property type="project" value="InterPro"/>
</dbReference>
<feature type="compositionally biased region" description="Basic and acidic residues" evidence="8">
    <location>
        <begin position="170"/>
        <end position="184"/>
    </location>
</feature>
<dbReference type="InterPro" id="IPR036864">
    <property type="entry name" value="Zn2-C6_fun-type_DNA-bd_sf"/>
</dbReference>
<dbReference type="PANTHER" id="PTHR47782">
    <property type="entry name" value="ZN(II)2CYS6 TRANSCRIPTION FACTOR (EUROFUNG)-RELATED"/>
    <property type="match status" value="1"/>
</dbReference>
<dbReference type="CDD" id="cd14723">
    <property type="entry name" value="ZIP_Ppr1"/>
    <property type="match status" value="1"/>
</dbReference>
<evidence type="ECO:0000313" key="11">
    <source>
        <dbReference type="Proteomes" id="UP000509704"/>
    </source>
</evidence>
<dbReference type="Pfam" id="PF04082">
    <property type="entry name" value="Fungal_trans"/>
    <property type="match status" value="1"/>
</dbReference>
<dbReference type="RefSeq" id="XP_037142293.1">
    <property type="nucleotide sequence ID" value="XM_037286398.1"/>
</dbReference>
<evidence type="ECO:0000256" key="7">
    <source>
        <dbReference type="ARBA" id="ARBA00023242"/>
    </source>
</evidence>
<dbReference type="KEGG" id="zmk:HG535_0A05060"/>
<evidence type="ECO:0000256" key="6">
    <source>
        <dbReference type="ARBA" id="ARBA00023163"/>
    </source>
</evidence>
<dbReference type="GO" id="GO:0005634">
    <property type="term" value="C:nucleus"/>
    <property type="evidence" value="ECO:0007669"/>
    <property type="project" value="UniProtKB-SubCell"/>
</dbReference>
<dbReference type="GO" id="GO:0043565">
    <property type="term" value="F:sequence-specific DNA binding"/>
    <property type="evidence" value="ECO:0007669"/>
    <property type="project" value="TreeGrafter"/>
</dbReference>
<dbReference type="InterPro" id="IPR007219">
    <property type="entry name" value="XnlR_reg_dom"/>
</dbReference>
<comment type="subcellular location">
    <subcellularLocation>
        <location evidence="1">Nucleus</location>
    </subcellularLocation>
</comment>
<dbReference type="Gene3D" id="4.10.240.10">
    <property type="entry name" value="Zn(2)-C6 fungal-type DNA-binding domain"/>
    <property type="match status" value="1"/>
</dbReference>
<keyword evidence="4" id="KW-0805">Transcription regulation</keyword>
<feature type="region of interest" description="Disordered" evidence="8">
    <location>
        <begin position="1"/>
        <end position="31"/>
    </location>
</feature>
<protein>
    <recommendedName>
        <fullName evidence="9">Zn(2)-C6 fungal-type domain-containing protein</fullName>
    </recommendedName>
</protein>
<keyword evidence="2" id="KW-0479">Metal-binding</keyword>
<feature type="compositionally biased region" description="Basic and acidic residues" evidence="8">
    <location>
        <begin position="1"/>
        <end position="14"/>
    </location>
</feature>
<feature type="region of interest" description="Disordered" evidence="8">
    <location>
        <begin position="858"/>
        <end position="877"/>
    </location>
</feature>
<dbReference type="GO" id="GO:0008270">
    <property type="term" value="F:zinc ion binding"/>
    <property type="evidence" value="ECO:0007669"/>
    <property type="project" value="InterPro"/>
</dbReference>
<reference evidence="10 11" key="1">
    <citation type="submission" date="2020-07" db="EMBL/GenBank/DDBJ databases">
        <title>The yeast mating-type switching endonuclease HO is a domesticated member of an unorthodox homing genetic element family.</title>
        <authorList>
            <person name="Coughlan A.Y."/>
            <person name="Lombardi L."/>
            <person name="Braun-Galleani S."/>
            <person name="Martos A.R."/>
            <person name="Galeote V."/>
            <person name="Bigey F."/>
            <person name="Dequin S."/>
            <person name="Byrne K.P."/>
            <person name="Wolfe K.H."/>
        </authorList>
    </citation>
    <scope>NUCLEOTIDE SEQUENCE [LARGE SCALE GENOMIC DNA]</scope>
    <source>
        <strain evidence="10 11">NRRL Y-6702</strain>
    </source>
</reference>
<dbReference type="PROSITE" id="PS00463">
    <property type="entry name" value="ZN2_CY6_FUNGAL_1"/>
    <property type="match status" value="1"/>
</dbReference>
<dbReference type="EMBL" id="CP058604">
    <property type="protein sequence ID" value="QLG70565.1"/>
    <property type="molecule type" value="Genomic_DNA"/>
</dbReference>
<evidence type="ECO:0000256" key="2">
    <source>
        <dbReference type="ARBA" id="ARBA00022723"/>
    </source>
</evidence>
<feature type="region of interest" description="Disordered" evidence="8">
    <location>
        <begin position="159"/>
        <end position="196"/>
    </location>
</feature>
<evidence type="ECO:0000256" key="4">
    <source>
        <dbReference type="ARBA" id="ARBA00023015"/>
    </source>
</evidence>
<dbReference type="GO" id="GO:0000981">
    <property type="term" value="F:DNA-binding transcription factor activity, RNA polymerase II-specific"/>
    <property type="evidence" value="ECO:0007669"/>
    <property type="project" value="InterPro"/>
</dbReference>